<dbReference type="PANTHER" id="PTHR19303">
    <property type="entry name" value="TRANSPOSON"/>
    <property type="match status" value="1"/>
</dbReference>
<dbReference type="EMBL" id="BMAV01016312">
    <property type="protein sequence ID" value="GFY66988.1"/>
    <property type="molecule type" value="Genomic_DNA"/>
</dbReference>
<gene>
    <name evidence="2" type="primary">TIGD1</name>
    <name evidence="2" type="ORF">TNIN_302141</name>
</gene>
<proteinExistence type="predicted"/>
<name>A0A8X6YAC3_9ARAC</name>
<evidence type="ECO:0000313" key="2">
    <source>
        <dbReference type="EMBL" id="GFY66988.1"/>
    </source>
</evidence>
<dbReference type="GO" id="GO:0005634">
    <property type="term" value="C:nucleus"/>
    <property type="evidence" value="ECO:0007669"/>
    <property type="project" value="TreeGrafter"/>
</dbReference>
<evidence type="ECO:0000313" key="3">
    <source>
        <dbReference type="Proteomes" id="UP000886998"/>
    </source>
</evidence>
<sequence>MPSRTFIVKSEKTASGFKAAKDRITLLLCSNASGAKILKPLIINKDLHPLALKGINVAEFPVHFMANRRAWVTSAVFTTWFCDCFLPKVEKYMTEMFKVLLIDDNAPGHPCVLVYE</sequence>
<dbReference type="InterPro" id="IPR050863">
    <property type="entry name" value="CenT-Element_Derived"/>
</dbReference>
<dbReference type="AlphaFoldDB" id="A0A8X6YAC3"/>
<dbReference type="OrthoDB" id="6537882at2759"/>
<comment type="caution">
    <text evidence="2">The sequence shown here is derived from an EMBL/GenBank/DDBJ whole genome shotgun (WGS) entry which is preliminary data.</text>
</comment>
<evidence type="ECO:0000259" key="1">
    <source>
        <dbReference type="Pfam" id="PF03184"/>
    </source>
</evidence>
<protein>
    <submittedName>
        <fullName evidence="2">Tigger transposable element-derived protein 1</fullName>
    </submittedName>
</protein>
<dbReference type="PANTHER" id="PTHR19303:SF52">
    <property type="entry name" value="TIGGER TRANSPOSABLE ELEMENT-DERIVED PROTEIN 6"/>
    <property type="match status" value="1"/>
</dbReference>
<dbReference type="GO" id="GO:0003677">
    <property type="term" value="F:DNA binding"/>
    <property type="evidence" value="ECO:0007669"/>
    <property type="project" value="TreeGrafter"/>
</dbReference>
<organism evidence="2 3">
    <name type="scientific">Trichonephila inaurata madagascariensis</name>
    <dbReference type="NCBI Taxonomy" id="2747483"/>
    <lineage>
        <taxon>Eukaryota</taxon>
        <taxon>Metazoa</taxon>
        <taxon>Ecdysozoa</taxon>
        <taxon>Arthropoda</taxon>
        <taxon>Chelicerata</taxon>
        <taxon>Arachnida</taxon>
        <taxon>Araneae</taxon>
        <taxon>Araneomorphae</taxon>
        <taxon>Entelegynae</taxon>
        <taxon>Araneoidea</taxon>
        <taxon>Nephilidae</taxon>
        <taxon>Trichonephila</taxon>
        <taxon>Trichonephila inaurata</taxon>
    </lineage>
</organism>
<reference evidence="2" key="1">
    <citation type="submission" date="2020-08" db="EMBL/GenBank/DDBJ databases">
        <title>Multicomponent nature underlies the extraordinary mechanical properties of spider dragline silk.</title>
        <authorList>
            <person name="Kono N."/>
            <person name="Nakamura H."/>
            <person name="Mori M."/>
            <person name="Yoshida Y."/>
            <person name="Ohtoshi R."/>
            <person name="Malay A.D."/>
            <person name="Moran D.A.P."/>
            <person name="Tomita M."/>
            <person name="Numata K."/>
            <person name="Arakawa K."/>
        </authorList>
    </citation>
    <scope>NUCLEOTIDE SEQUENCE</scope>
</reference>
<dbReference type="Pfam" id="PF03184">
    <property type="entry name" value="DDE_1"/>
    <property type="match status" value="1"/>
</dbReference>
<keyword evidence="3" id="KW-1185">Reference proteome</keyword>
<accession>A0A8X6YAC3</accession>
<feature type="domain" description="DDE-1" evidence="1">
    <location>
        <begin position="21"/>
        <end position="111"/>
    </location>
</feature>
<dbReference type="Proteomes" id="UP000886998">
    <property type="component" value="Unassembled WGS sequence"/>
</dbReference>
<dbReference type="InterPro" id="IPR004875">
    <property type="entry name" value="DDE_SF_endonuclease_dom"/>
</dbReference>